<dbReference type="PROSITE" id="PS50292">
    <property type="entry name" value="PEROXIDASE_3"/>
    <property type="match status" value="1"/>
</dbReference>
<feature type="binding site" description="axial binding residue" evidence="5">
    <location>
        <position position="460"/>
    </location>
    <ligand>
        <name>heme b</name>
        <dbReference type="ChEBI" id="CHEBI:60344"/>
    </ligand>
    <ligandPart>
        <name>Fe</name>
        <dbReference type="ChEBI" id="CHEBI:18248"/>
    </ligandPart>
</feature>
<dbReference type="Proteomes" id="UP001209878">
    <property type="component" value="Unassembled WGS sequence"/>
</dbReference>
<keyword evidence="3" id="KW-0732">Signal</keyword>
<keyword evidence="5" id="KW-0479">Metal-binding</keyword>
<evidence type="ECO:0000313" key="7">
    <source>
        <dbReference type="EMBL" id="KAK2184613.1"/>
    </source>
</evidence>
<dbReference type="GO" id="GO:0046872">
    <property type="term" value="F:metal ion binding"/>
    <property type="evidence" value="ECO:0007669"/>
    <property type="project" value="UniProtKB-KW"/>
</dbReference>
<dbReference type="EMBL" id="JAODUO010000259">
    <property type="protein sequence ID" value="KAK2184613.1"/>
    <property type="molecule type" value="Genomic_DNA"/>
</dbReference>
<dbReference type="GO" id="GO:0005576">
    <property type="term" value="C:extracellular region"/>
    <property type="evidence" value="ECO:0007669"/>
    <property type="project" value="UniProtKB-SubCell"/>
</dbReference>
<keyword evidence="8" id="KW-1185">Reference proteome</keyword>
<comment type="caution">
    <text evidence="7">The sequence shown here is derived from an EMBL/GenBank/DDBJ whole genome shotgun (WGS) entry which is preliminary data.</text>
</comment>
<accession>A0AAD9NY11</accession>
<dbReference type="SUPFAM" id="SSF48113">
    <property type="entry name" value="Heme-dependent peroxidases"/>
    <property type="match status" value="1"/>
</dbReference>
<evidence type="ECO:0000256" key="2">
    <source>
        <dbReference type="ARBA" id="ARBA00022525"/>
    </source>
</evidence>
<keyword evidence="5" id="KW-0408">Iron</keyword>
<sequence length="731" mass="83306">MRLLQHTIHEESSRAYSMRHSARQGRPGRASFKFLLAFLGSSPYAKQLSYPSFVQTHALQLARERYHLNNAQVYDLIAKAGPILGSNGDVFEPDSPYPRPSPSLCPYPTKVNCNPYAIYRTYDGTCNNLRYPLRGSSNKPLARLLPPLYGDGIAFPRLATSGSLLPSARLVSATIHWDRNNPHHIYTLVLMSVGQFIDHDISRTAVVTLEVDDGGYGEEMEDVDCGYDGCQTNGLENQACLPIPIPYNDTVFGGGHKPCLMFVRSQQVPSAYTCQLSPPEQLNQVTSYLDASQVYGSTKKETMKLRDLQNPSRGRLRMTPSQYDPRYQDLLPQDPEFKMCKFKTDKVMCFAAGDSRVNEHVGLMCMHTLLAREHNRVESVLHYLNRHWDGHRLFEESRRIVIAEWQHLIYNEWLPIILGERIMRDNQLTLVQQGFWNGYNAEVPVDVFNSFATAAFRFGHSLIQGMFHAKDNNYNSLGTIPLSMTYRDPRTLYNKPEYGMDAMVAGLVGINAQTRDAFITKEVTNHLFAEEPPHGLGEDLMSLNIQRGRDHGLPGYNYFRQACGLHRAYKFEDLAKELPPPIIERFRRLYRHVDDIDLWPAGISEYSVADGLVGPTFACIIARQFRRIKMGDRFWHENSAHSPYPFTAHQLSEIRKASFAKLLCNNMDSFNKVQPRIFLHPLSTVLENIRTQRKIDNLATFNRLTYGSQNERLPCEAITGMDLGAWREPRG</sequence>
<dbReference type="CDD" id="cd09823">
    <property type="entry name" value="peroxinectin_like"/>
    <property type="match status" value="1"/>
</dbReference>
<dbReference type="AlphaFoldDB" id="A0AAD9NY11"/>
<evidence type="ECO:0008006" key="9">
    <source>
        <dbReference type="Google" id="ProtNLM"/>
    </source>
</evidence>
<dbReference type="GO" id="GO:0004601">
    <property type="term" value="F:peroxidase activity"/>
    <property type="evidence" value="ECO:0007669"/>
    <property type="project" value="InterPro"/>
</dbReference>
<dbReference type="Gene3D" id="1.10.640.10">
    <property type="entry name" value="Haem peroxidase domain superfamily, animal type"/>
    <property type="match status" value="1"/>
</dbReference>
<evidence type="ECO:0000313" key="8">
    <source>
        <dbReference type="Proteomes" id="UP001209878"/>
    </source>
</evidence>
<dbReference type="PANTHER" id="PTHR11475:SF4">
    <property type="entry name" value="CHORION PEROXIDASE"/>
    <property type="match status" value="1"/>
</dbReference>
<evidence type="ECO:0000256" key="1">
    <source>
        <dbReference type="ARBA" id="ARBA00004613"/>
    </source>
</evidence>
<keyword evidence="5" id="KW-0349">Heme</keyword>
<reference evidence="7" key="1">
    <citation type="journal article" date="2023" name="Mol. Biol. Evol.">
        <title>Third-Generation Sequencing Reveals the Adaptive Role of the Epigenome in Three Deep-Sea Polychaetes.</title>
        <authorList>
            <person name="Perez M."/>
            <person name="Aroh O."/>
            <person name="Sun Y."/>
            <person name="Lan Y."/>
            <person name="Juniper S.K."/>
            <person name="Young C.R."/>
            <person name="Angers B."/>
            <person name="Qian P.Y."/>
        </authorList>
    </citation>
    <scope>NUCLEOTIDE SEQUENCE</scope>
    <source>
        <strain evidence="7">R07B-5</strain>
    </source>
</reference>
<dbReference type="GO" id="GO:0006979">
    <property type="term" value="P:response to oxidative stress"/>
    <property type="evidence" value="ECO:0007669"/>
    <property type="project" value="InterPro"/>
</dbReference>
<name>A0AAD9NY11_RIDPI</name>
<protein>
    <recommendedName>
        <fullName evidence="9">Chorion peroxidase</fullName>
    </recommendedName>
</protein>
<evidence type="ECO:0000256" key="4">
    <source>
        <dbReference type="ARBA" id="ARBA00023180"/>
    </source>
</evidence>
<gene>
    <name evidence="7" type="ORF">NP493_258g05028</name>
</gene>
<organism evidence="7 8">
    <name type="scientific">Ridgeia piscesae</name>
    <name type="common">Tubeworm</name>
    <dbReference type="NCBI Taxonomy" id="27915"/>
    <lineage>
        <taxon>Eukaryota</taxon>
        <taxon>Metazoa</taxon>
        <taxon>Spiralia</taxon>
        <taxon>Lophotrochozoa</taxon>
        <taxon>Annelida</taxon>
        <taxon>Polychaeta</taxon>
        <taxon>Sedentaria</taxon>
        <taxon>Canalipalpata</taxon>
        <taxon>Sabellida</taxon>
        <taxon>Siboglinidae</taxon>
        <taxon>Ridgeia</taxon>
    </lineage>
</organism>
<comment type="subcellular location">
    <subcellularLocation>
        <location evidence="1">Secreted</location>
    </subcellularLocation>
</comment>
<dbReference type="InterPro" id="IPR019791">
    <property type="entry name" value="Haem_peroxidase_animal"/>
</dbReference>
<evidence type="ECO:0000256" key="5">
    <source>
        <dbReference type="PIRSR" id="PIRSR619791-2"/>
    </source>
</evidence>
<evidence type="ECO:0000256" key="6">
    <source>
        <dbReference type="SAM" id="MobiDB-lite"/>
    </source>
</evidence>
<proteinExistence type="predicted"/>
<dbReference type="GO" id="GO:0020037">
    <property type="term" value="F:heme binding"/>
    <property type="evidence" value="ECO:0007669"/>
    <property type="project" value="InterPro"/>
</dbReference>
<dbReference type="InterPro" id="IPR037120">
    <property type="entry name" value="Haem_peroxidase_sf_animal"/>
</dbReference>
<dbReference type="PRINTS" id="PR00457">
    <property type="entry name" value="ANPEROXIDASE"/>
</dbReference>
<dbReference type="Pfam" id="PF03098">
    <property type="entry name" value="An_peroxidase"/>
    <property type="match status" value="1"/>
</dbReference>
<evidence type="ECO:0000256" key="3">
    <source>
        <dbReference type="ARBA" id="ARBA00022729"/>
    </source>
</evidence>
<feature type="region of interest" description="Disordered" evidence="6">
    <location>
        <begin position="1"/>
        <end position="22"/>
    </location>
</feature>
<dbReference type="PANTHER" id="PTHR11475">
    <property type="entry name" value="OXIDASE/PEROXIDASE"/>
    <property type="match status" value="1"/>
</dbReference>
<keyword evidence="4" id="KW-0325">Glycoprotein</keyword>
<dbReference type="FunFam" id="1.10.640.10:FF:000003">
    <property type="entry name" value="chorion peroxidase"/>
    <property type="match status" value="1"/>
</dbReference>
<dbReference type="InterPro" id="IPR010255">
    <property type="entry name" value="Haem_peroxidase_sf"/>
</dbReference>
<keyword evidence="2" id="KW-0964">Secreted</keyword>